<evidence type="ECO:0000313" key="3">
    <source>
        <dbReference type="Proteomes" id="UP000194450"/>
    </source>
</evidence>
<dbReference type="RefSeq" id="WP_086434642.1">
    <property type="nucleotide sequence ID" value="NZ_FXWH01000001.1"/>
</dbReference>
<feature type="chain" id="PRO_5011008511" description="Solute-binding protein family 3/N-terminal domain-containing protein" evidence="1">
    <location>
        <begin position="35"/>
        <end position="296"/>
    </location>
</feature>
<name>A0A1Y6F3X7_9GAMM</name>
<organism evidence="2 3">
    <name type="scientific">Pseudidiomarina planktonica</name>
    <dbReference type="NCBI Taxonomy" id="1323738"/>
    <lineage>
        <taxon>Bacteria</taxon>
        <taxon>Pseudomonadati</taxon>
        <taxon>Pseudomonadota</taxon>
        <taxon>Gammaproteobacteria</taxon>
        <taxon>Alteromonadales</taxon>
        <taxon>Idiomarinaceae</taxon>
        <taxon>Pseudidiomarina</taxon>
    </lineage>
</organism>
<protein>
    <recommendedName>
        <fullName evidence="4">Solute-binding protein family 3/N-terminal domain-containing protein</fullName>
    </recommendedName>
</protein>
<reference evidence="3" key="1">
    <citation type="submission" date="2017-04" db="EMBL/GenBank/DDBJ databases">
        <authorList>
            <person name="Varghese N."/>
            <person name="Submissions S."/>
        </authorList>
    </citation>
    <scope>NUCLEOTIDE SEQUENCE [LARGE SCALE GENOMIC DNA]</scope>
</reference>
<keyword evidence="3" id="KW-1185">Reference proteome</keyword>
<evidence type="ECO:0000256" key="1">
    <source>
        <dbReference type="SAM" id="SignalP"/>
    </source>
</evidence>
<accession>A0A1Y6F3X7</accession>
<keyword evidence="1" id="KW-0732">Signal</keyword>
<dbReference type="AlphaFoldDB" id="A0A1Y6F3X7"/>
<dbReference type="Proteomes" id="UP000194450">
    <property type="component" value="Unassembled WGS sequence"/>
</dbReference>
<dbReference type="SUPFAM" id="SSF53850">
    <property type="entry name" value="Periplasmic binding protein-like II"/>
    <property type="match status" value="1"/>
</dbReference>
<gene>
    <name evidence="2" type="ORF">SAMN06297229_1594</name>
</gene>
<dbReference type="OrthoDB" id="8439154at2"/>
<evidence type="ECO:0000313" key="2">
    <source>
        <dbReference type="EMBL" id="SMQ67173.1"/>
    </source>
</evidence>
<dbReference type="EMBL" id="FXWH01000001">
    <property type="protein sequence ID" value="SMQ67173.1"/>
    <property type="molecule type" value="Genomic_DNA"/>
</dbReference>
<feature type="signal peptide" evidence="1">
    <location>
        <begin position="1"/>
        <end position="34"/>
    </location>
</feature>
<sequence>MLKAKVVSLRKHQGKHISLAVLLAASLVSTTSSALDKIDTITWAYNPAPPFHIVKDPYATQGICDVLMSELQHELTGLKHKQELMPHSRVSNLISNKENMCFPCMIHNQDNDYVVYSEPTHVYRPHGIITNQRVAQELQQRFGDNISLAQVLATERYRFGQPVSRKYGQLQPLIAAYAAATNLHVNISGDDNNVALLSMIMEERLDFTIDYDIIKRYYEMTTNKDLVFLPITENNSKAVAGAIGCTANDWGRQAITEIDKVLPVVLQRESFRNILEFWFNSETVTDYWQYHDQAMD</sequence>
<evidence type="ECO:0008006" key="4">
    <source>
        <dbReference type="Google" id="ProtNLM"/>
    </source>
</evidence>
<proteinExistence type="predicted"/>